<dbReference type="EMBL" id="CP014476">
    <property type="protein sequence ID" value="AMK75759.1"/>
    <property type="molecule type" value="Genomic_DNA"/>
</dbReference>
<dbReference type="NCBIfam" id="TIGR03079">
    <property type="entry name" value="CH4_NH3mon_ox_B"/>
    <property type="match status" value="1"/>
</dbReference>
<feature type="signal peptide" evidence="2">
    <location>
        <begin position="1"/>
        <end position="28"/>
    </location>
</feature>
<accession>A0A126T0Y9</accession>
<dbReference type="InterPro" id="IPR023303">
    <property type="entry name" value="NH3_CH4_mOase_suB_C"/>
</dbReference>
<feature type="chain" id="PRO_5007274490" evidence="2">
    <location>
        <begin position="29"/>
        <end position="412"/>
    </location>
</feature>
<name>A0A126T0Y9_9GAMM</name>
<dbReference type="OrthoDB" id="178549at2"/>
<keyword evidence="2" id="KW-0732">Signal</keyword>
<dbReference type="InterPro" id="IPR023141">
    <property type="entry name" value="NH3_CH4_mOase_suB_hlx_hairpin"/>
</dbReference>
<dbReference type="STRING" id="1538553.JT25_004540"/>
<evidence type="ECO:0000256" key="2">
    <source>
        <dbReference type="SAM" id="SignalP"/>
    </source>
</evidence>
<dbReference type="Pfam" id="PF04744">
    <property type="entry name" value="Monooxygenase_B"/>
    <property type="match status" value="1"/>
</dbReference>
<keyword evidence="1" id="KW-0472">Membrane</keyword>
<feature type="transmembrane region" description="Helical" evidence="1">
    <location>
        <begin position="185"/>
        <end position="203"/>
    </location>
</feature>
<keyword evidence="1" id="KW-0812">Transmembrane</keyword>
<dbReference type="KEGG" id="mdn:JT25_004540"/>
<dbReference type="GO" id="GO:0004497">
    <property type="term" value="F:monooxygenase activity"/>
    <property type="evidence" value="ECO:0007669"/>
    <property type="project" value="UniProtKB-KW"/>
</dbReference>
<gene>
    <name evidence="3" type="ORF">JT25_004540</name>
</gene>
<keyword evidence="4" id="KW-1185">Reference proteome</keyword>
<evidence type="ECO:0000256" key="1">
    <source>
        <dbReference type="SAM" id="Phobius"/>
    </source>
</evidence>
<dbReference type="AlphaFoldDB" id="A0A126T0Y9"/>
<dbReference type="Gene3D" id="2.60.120.570">
    <property type="entry name" value="Particulate methane monooxygenase, b subunit. Chain: A, domain 1"/>
    <property type="match status" value="1"/>
</dbReference>
<dbReference type="Gene3D" id="1.10.287.710">
    <property type="entry name" value="Helix hairpin bin"/>
    <property type="match status" value="1"/>
</dbReference>
<dbReference type="Gene3D" id="2.60.40.1580">
    <property type="entry name" value="Particulate methane monooxygenase, b subunit. Chain: A, domain 3"/>
    <property type="match status" value="1"/>
</dbReference>
<organism evidence="3 4">
    <name type="scientific">Methylomonas denitrificans</name>
    <dbReference type="NCBI Taxonomy" id="1538553"/>
    <lineage>
        <taxon>Bacteria</taxon>
        <taxon>Pseudomonadati</taxon>
        <taxon>Pseudomonadota</taxon>
        <taxon>Gammaproteobacteria</taxon>
        <taxon>Methylococcales</taxon>
        <taxon>Methylococcaceae</taxon>
        <taxon>Methylomonas</taxon>
    </lineage>
</organism>
<evidence type="ECO:0000313" key="3">
    <source>
        <dbReference type="EMBL" id="AMK75759.1"/>
    </source>
</evidence>
<protein>
    <submittedName>
        <fullName evidence="3">Methane monooxygenase/ammonia monooxygenase subunit B</fullName>
    </submittedName>
</protein>
<keyword evidence="3" id="KW-0503">Monooxygenase</keyword>
<evidence type="ECO:0000313" key="4">
    <source>
        <dbReference type="Proteomes" id="UP000030512"/>
    </source>
</evidence>
<dbReference type="RefSeq" id="WP_062327746.1">
    <property type="nucleotide sequence ID" value="NZ_CP014476.1"/>
</dbReference>
<sequence length="412" mass="45574">MKSLFKPWMLALLFLNVLSVLSVPTAQAHGEKALEPFIRMRTIQWYDVQWSTQKFNVNDEVSVSGKFHVAEDWPVSVPKPEASFLNISTPGPVLIRTERYLNGKPWTNSVALEPGGDYDFKVVLKGRLPGRYHIHPFFNLKDAGQVMGPGVWLEIGGNPSDFTNTIKTINGELIDMESFGFANGVFWHLFWGLLAAAWLLWWVRRPLFISRYRMLDAGLEHELITDQDKLIAKAVLVGVPVLVLALNAVTANSYPDAIPLQAGLDRILPLPAKVNAGTVNVDTIKAEYNVAQRAMVLQVSVDNRSQGAVRIGEFSTSNVHFMNADLSAVGNVSGKDDVSNKGLSLDNNAPIEPGEQRTVTIEVRDAAWESEKLDGLIKDADSRLGGLLFLYDDVMGKRYISSISAAVIPKFN</sequence>
<reference evidence="3 4" key="1">
    <citation type="journal article" date="2015" name="Environ. Microbiol.">
        <title>Methane oxidation coupled to nitrate reduction under hypoxia by the Gammaproteobacterium Methylomonas denitrificans, sp. nov. type strain FJG1.</title>
        <authorList>
            <person name="Kits K.D."/>
            <person name="Klotz M.G."/>
            <person name="Stein L.Y."/>
        </authorList>
    </citation>
    <scope>NUCLEOTIDE SEQUENCE [LARGE SCALE GENOMIC DNA]</scope>
    <source>
        <strain evidence="3 4">FJG1</strain>
    </source>
</reference>
<dbReference type="NCBIfam" id="NF041640">
    <property type="entry name" value="AmoB_BACT"/>
    <property type="match status" value="1"/>
</dbReference>
<keyword evidence="3" id="KW-0560">Oxidoreductase</keyword>
<proteinExistence type="predicted"/>
<dbReference type="InterPro" id="IPR006833">
    <property type="entry name" value="NH3_CH4_mOase_B"/>
</dbReference>
<dbReference type="Proteomes" id="UP000030512">
    <property type="component" value="Chromosome"/>
</dbReference>
<keyword evidence="1" id="KW-1133">Transmembrane helix</keyword>
<dbReference type="InterPro" id="IPR023301">
    <property type="entry name" value="NH3_CH4_mOase_suB_N"/>
</dbReference>